<dbReference type="SUPFAM" id="SSF51391">
    <property type="entry name" value="Thiamin phosphate synthase"/>
    <property type="match status" value="1"/>
</dbReference>
<dbReference type="HAMAP" id="MF_00097">
    <property type="entry name" value="TMP_synthase"/>
    <property type="match status" value="1"/>
</dbReference>
<comment type="catalytic activity">
    <reaction evidence="6 9 10">
        <text>4-methyl-5-(2-phosphooxyethyl)-thiazole + 4-amino-2-methyl-5-(diphosphooxymethyl)pyrimidine + H(+) = thiamine phosphate + diphosphate</text>
        <dbReference type="Rhea" id="RHEA:22328"/>
        <dbReference type="ChEBI" id="CHEBI:15378"/>
        <dbReference type="ChEBI" id="CHEBI:33019"/>
        <dbReference type="ChEBI" id="CHEBI:37575"/>
        <dbReference type="ChEBI" id="CHEBI:57841"/>
        <dbReference type="ChEBI" id="CHEBI:58296"/>
        <dbReference type="EC" id="2.5.1.3"/>
    </reaction>
</comment>
<dbReference type="InterPro" id="IPR034291">
    <property type="entry name" value="TMP_synthase"/>
</dbReference>
<dbReference type="InterPro" id="IPR022998">
    <property type="entry name" value="ThiamineP_synth_TenI"/>
</dbReference>
<dbReference type="UniPathway" id="UPA00060">
    <property type="reaction ID" value="UER00141"/>
</dbReference>
<comment type="cofactor">
    <cofactor evidence="9">
        <name>Mg(2+)</name>
        <dbReference type="ChEBI" id="CHEBI:18420"/>
    </cofactor>
    <text evidence="9">Binds 1 Mg(2+) ion per subunit.</text>
</comment>
<dbReference type="EMBL" id="DF238840">
    <property type="protein sequence ID" value="GAF26273.1"/>
    <property type="molecule type" value="Genomic_DNA"/>
</dbReference>
<evidence type="ECO:0000256" key="4">
    <source>
        <dbReference type="ARBA" id="ARBA00022842"/>
    </source>
</evidence>
<evidence type="ECO:0000256" key="6">
    <source>
        <dbReference type="ARBA" id="ARBA00047334"/>
    </source>
</evidence>
<feature type="domain" description="Thiamine phosphate synthase/TenI" evidence="12">
    <location>
        <begin position="13"/>
        <end position="169"/>
    </location>
</feature>
<dbReference type="EC" id="2.5.1.3" evidence="9"/>
<feature type="binding site" evidence="9">
    <location>
        <position position="51"/>
    </location>
    <ligand>
        <name>4-amino-2-methyl-5-(diphosphooxymethyl)pyrimidine</name>
        <dbReference type="ChEBI" id="CHEBI:57841"/>
    </ligand>
</feature>
<comment type="catalytic activity">
    <reaction evidence="8 9 10">
        <text>2-[(2R,5Z)-2-carboxy-4-methylthiazol-5(2H)-ylidene]ethyl phosphate + 4-amino-2-methyl-5-(diphosphooxymethyl)pyrimidine + 2 H(+) = thiamine phosphate + CO2 + diphosphate</text>
        <dbReference type="Rhea" id="RHEA:47844"/>
        <dbReference type="ChEBI" id="CHEBI:15378"/>
        <dbReference type="ChEBI" id="CHEBI:16526"/>
        <dbReference type="ChEBI" id="CHEBI:33019"/>
        <dbReference type="ChEBI" id="CHEBI:37575"/>
        <dbReference type="ChEBI" id="CHEBI:57841"/>
        <dbReference type="ChEBI" id="CHEBI:62899"/>
        <dbReference type="EC" id="2.5.1.3"/>
    </reaction>
</comment>
<organism evidence="13">
    <name type="scientific">Moorella thermoacetica Y72</name>
    <dbReference type="NCBI Taxonomy" id="1325331"/>
    <lineage>
        <taxon>Bacteria</taxon>
        <taxon>Bacillati</taxon>
        <taxon>Bacillota</taxon>
        <taxon>Clostridia</taxon>
        <taxon>Neomoorellales</taxon>
        <taxon>Neomoorellaceae</taxon>
        <taxon>Neomoorella</taxon>
    </lineage>
</organism>
<sequence>MGSRSLVDLAAGMAGADYFQLREKDLPAGELYNLVREIKRVLPSPVRLIINDRLDVAMAAGADGVHLGEASLPTDVARRLLGPGKILGVSVHSVAAARQAAAAGADYLLFGHIFPTASKESLPPRGLVSLREVAASVGIPIFALGGITVDRVASCLAAGAGGVAVMSGVMAAADPAGAVAAYRKALDTAGKGVKTGAGKN</sequence>
<comment type="function">
    <text evidence="9">Condenses 4-methyl-5-(beta-hydroxyethyl)thiazole monophosphate (THZ-P) and 2-methyl-4-amino-5-hydroxymethyl pyrimidine pyrophosphate (HMP-PP) to form thiamine monophosphate (TMP).</text>
</comment>
<evidence type="ECO:0000259" key="12">
    <source>
        <dbReference type="Pfam" id="PF02581"/>
    </source>
</evidence>
<dbReference type="NCBIfam" id="TIGR00693">
    <property type="entry name" value="thiE"/>
    <property type="match status" value="1"/>
</dbReference>
<evidence type="ECO:0000256" key="1">
    <source>
        <dbReference type="ARBA" id="ARBA00005165"/>
    </source>
</evidence>
<dbReference type="InterPro" id="IPR036206">
    <property type="entry name" value="ThiamineP_synth_sf"/>
</dbReference>
<keyword evidence="5 9" id="KW-0784">Thiamine biosynthesis</keyword>
<dbReference type="AlphaFoldDB" id="A0A0S6UAZ9"/>
<dbReference type="GO" id="GO:0009229">
    <property type="term" value="P:thiamine diphosphate biosynthetic process"/>
    <property type="evidence" value="ECO:0007669"/>
    <property type="project" value="UniProtKB-UniRule"/>
</dbReference>
<gene>
    <name evidence="9" type="primary">thiE</name>
    <name evidence="13" type="ORF">MTY_1612</name>
</gene>
<comment type="similarity">
    <text evidence="9 10">Belongs to the thiamine-phosphate synthase family.</text>
</comment>
<reference evidence="13" key="1">
    <citation type="journal article" date="2014" name="Gene">
        <title>Genome-guided analysis of transformation efficiency and carbon dioxide assimilation by Moorella thermoacetica Y72.</title>
        <authorList>
            <person name="Tsukahara K."/>
            <person name="Kita A."/>
            <person name="Nakashimada Y."/>
            <person name="Hoshino T."/>
            <person name="Murakami K."/>
        </authorList>
    </citation>
    <scope>NUCLEOTIDE SEQUENCE [LARGE SCALE GENOMIC DNA]</scope>
    <source>
        <strain evidence="13">Y72</strain>
    </source>
</reference>
<dbReference type="Pfam" id="PF02581">
    <property type="entry name" value="TMP-TENI"/>
    <property type="match status" value="1"/>
</dbReference>
<keyword evidence="4 9" id="KW-0460">Magnesium</keyword>
<evidence type="ECO:0000256" key="11">
    <source>
        <dbReference type="RuleBase" id="RU004253"/>
    </source>
</evidence>
<dbReference type="CDD" id="cd00564">
    <property type="entry name" value="TMP_TenI"/>
    <property type="match status" value="1"/>
</dbReference>
<evidence type="ECO:0000256" key="2">
    <source>
        <dbReference type="ARBA" id="ARBA00022679"/>
    </source>
</evidence>
<dbReference type="GO" id="GO:0005737">
    <property type="term" value="C:cytoplasm"/>
    <property type="evidence" value="ECO:0007669"/>
    <property type="project" value="TreeGrafter"/>
</dbReference>
<dbReference type="GO" id="GO:0000287">
    <property type="term" value="F:magnesium ion binding"/>
    <property type="evidence" value="ECO:0007669"/>
    <property type="project" value="UniProtKB-UniRule"/>
</dbReference>
<keyword evidence="3 9" id="KW-0479">Metal-binding</keyword>
<name>A0A0S6UAZ9_NEOTH</name>
<feature type="binding site" evidence="9">
    <location>
        <begin position="20"/>
        <end position="24"/>
    </location>
    <ligand>
        <name>4-amino-2-methyl-5-(diphosphooxymethyl)pyrimidine</name>
        <dbReference type="ChEBI" id="CHEBI:57841"/>
    </ligand>
</feature>
<comment type="pathway">
    <text evidence="1 9 11">Cofactor biosynthesis; thiamine diphosphate biosynthesis; thiamine phosphate from 4-amino-2-methyl-5-diphosphomethylpyrimidine and 4-methyl-5-(2-phosphoethyl)-thiazole: step 1/1.</text>
</comment>
<proteinExistence type="inferred from homology"/>
<dbReference type="Gene3D" id="3.20.20.70">
    <property type="entry name" value="Aldolase class I"/>
    <property type="match status" value="1"/>
</dbReference>
<protein>
    <recommendedName>
        <fullName evidence="9">Thiamine-phosphate synthase</fullName>
        <shortName evidence="9">TP synthase</shortName>
        <shortName evidence="9">TPS</shortName>
        <ecNumber evidence="9">2.5.1.3</ecNumber>
    </recommendedName>
    <alternativeName>
        <fullName evidence="9">Thiamine-phosphate pyrophosphorylase</fullName>
        <shortName evidence="9">TMP pyrophosphorylase</shortName>
        <shortName evidence="9">TMP-PPase</shortName>
    </alternativeName>
</protein>
<evidence type="ECO:0000256" key="10">
    <source>
        <dbReference type="RuleBase" id="RU003826"/>
    </source>
</evidence>
<evidence type="ECO:0000256" key="5">
    <source>
        <dbReference type="ARBA" id="ARBA00022977"/>
    </source>
</evidence>
<comment type="catalytic activity">
    <reaction evidence="7 9 10">
        <text>2-(2-carboxy-4-methylthiazol-5-yl)ethyl phosphate + 4-amino-2-methyl-5-(diphosphooxymethyl)pyrimidine + 2 H(+) = thiamine phosphate + CO2 + diphosphate</text>
        <dbReference type="Rhea" id="RHEA:47848"/>
        <dbReference type="ChEBI" id="CHEBI:15378"/>
        <dbReference type="ChEBI" id="CHEBI:16526"/>
        <dbReference type="ChEBI" id="CHEBI:33019"/>
        <dbReference type="ChEBI" id="CHEBI:37575"/>
        <dbReference type="ChEBI" id="CHEBI:57841"/>
        <dbReference type="ChEBI" id="CHEBI:62890"/>
        <dbReference type="EC" id="2.5.1.3"/>
    </reaction>
</comment>
<dbReference type="PANTHER" id="PTHR20857:SF15">
    <property type="entry name" value="THIAMINE-PHOSPHATE SYNTHASE"/>
    <property type="match status" value="1"/>
</dbReference>
<keyword evidence="2 9" id="KW-0808">Transferase</keyword>
<feature type="binding site" evidence="9">
    <location>
        <position position="52"/>
    </location>
    <ligand>
        <name>Mg(2+)</name>
        <dbReference type="ChEBI" id="CHEBI:18420"/>
    </ligand>
</feature>
<dbReference type="InterPro" id="IPR013785">
    <property type="entry name" value="Aldolase_TIM"/>
</dbReference>
<comment type="caution">
    <text evidence="9">Lacks conserved residue(s) required for the propagation of feature annotation.</text>
</comment>
<dbReference type="GO" id="GO:0009228">
    <property type="term" value="P:thiamine biosynthetic process"/>
    <property type="evidence" value="ECO:0007669"/>
    <property type="project" value="UniProtKB-KW"/>
</dbReference>
<accession>A0A0S6UAZ9</accession>
<feature type="binding site" evidence="9">
    <location>
        <position position="119"/>
    </location>
    <ligand>
        <name>4-amino-2-methyl-5-(diphosphooxymethyl)pyrimidine</name>
        <dbReference type="ChEBI" id="CHEBI:57841"/>
    </ligand>
</feature>
<feature type="binding site" evidence="9">
    <location>
        <position position="90"/>
    </location>
    <ligand>
        <name>4-amino-2-methyl-5-(diphosphooxymethyl)pyrimidine</name>
        <dbReference type="ChEBI" id="CHEBI:57841"/>
    </ligand>
</feature>
<feature type="binding site" evidence="9">
    <location>
        <begin position="116"/>
        <end position="118"/>
    </location>
    <ligand>
        <name>2-[(2R,5Z)-2-carboxy-4-methylthiazol-5(2H)-ylidene]ethyl phosphate</name>
        <dbReference type="ChEBI" id="CHEBI:62899"/>
    </ligand>
</feature>
<feature type="binding site" evidence="9">
    <location>
        <position position="146"/>
    </location>
    <ligand>
        <name>2-[(2R,5Z)-2-carboxy-4-methylthiazol-5(2H)-ylidene]ethyl phosphate</name>
        <dbReference type="ChEBI" id="CHEBI:62899"/>
    </ligand>
</feature>
<evidence type="ECO:0000256" key="9">
    <source>
        <dbReference type="HAMAP-Rule" id="MF_00097"/>
    </source>
</evidence>
<evidence type="ECO:0000313" key="13">
    <source>
        <dbReference type="EMBL" id="GAF26273.1"/>
    </source>
</evidence>
<evidence type="ECO:0000256" key="3">
    <source>
        <dbReference type="ARBA" id="ARBA00022723"/>
    </source>
</evidence>
<dbReference type="GO" id="GO:0004789">
    <property type="term" value="F:thiamine-phosphate diphosphorylase activity"/>
    <property type="evidence" value="ECO:0007669"/>
    <property type="project" value="UniProtKB-UniRule"/>
</dbReference>
<evidence type="ECO:0000256" key="8">
    <source>
        <dbReference type="ARBA" id="ARBA00047883"/>
    </source>
</evidence>
<evidence type="ECO:0000256" key="7">
    <source>
        <dbReference type="ARBA" id="ARBA00047851"/>
    </source>
</evidence>
<dbReference type="PANTHER" id="PTHR20857">
    <property type="entry name" value="THIAMINE-PHOSPHATE PYROPHOSPHORYLASE"/>
    <property type="match status" value="1"/>
</dbReference>
<dbReference type="Proteomes" id="UP000063718">
    <property type="component" value="Unassembled WGS sequence"/>
</dbReference>